<evidence type="ECO:0000259" key="1">
    <source>
        <dbReference type="Pfam" id="PF13701"/>
    </source>
</evidence>
<proteinExistence type="predicted"/>
<organism evidence="2 3">
    <name type="scientific">bacterium (Candidatus Ratteibacteria) CG_4_10_14_3_um_filter_41_18</name>
    <dbReference type="NCBI Taxonomy" id="2014287"/>
    <lineage>
        <taxon>Bacteria</taxon>
        <taxon>Candidatus Ratteibacteria</taxon>
    </lineage>
</organism>
<dbReference type="AlphaFoldDB" id="A0A2M7M2Z2"/>
<evidence type="ECO:0000313" key="3">
    <source>
        <dbReference type="Proteomes" id="UP000229703"/>
    </source>
</evidence>
<evidence type="ECO:0000313" key="2">
    <source>
        <dbReference type="EMBL" id="PIX77080.1"/>
    </source>
</evidence>
<dbReference type="Proteomes" id="UP000229703">
    <property type="component" value="Unassembled WGS sequence"/>
</dbReference>
<comment type="caution">
    <text evidence="2">The sequence shown here is derived from an EMBL/GenBank/DDBJ whole genome shotgun (WGS) entry which is preliminary data.</text>
</comment>
<dbReference type="InterPro" id="IPR047960">
    <property type="entry name" value="Transpos_IS1380"/>
</dbReference>
<dbReference type="InterPro" id="IPR012337">
    <property type="entry name" value="RNaseH-like_sf"/>
</dbReference>
<dbReference type="SUPFAM" id="SSF53098">
    <property type="entry name" value="Ribonuclease H-like"/>
    <property type="match status" value="1"/>
</dbReference>
<dbReference type="InterPro" id="IPR025668">
    <property type="entry name" value="Tnp_DDE_dom"/>
</dbReference>
<sequence length="436" mass="51864">MGKSIRKFEFLFEDPTLTHFGGMFLFYQFCRKLDLKRFFQRHIHWQHRSRDYHPTELILAIIYTMVAGMRRISDTRILHYNSCFQTLLGLENFPKPSTLREFLKSINPLELEGIIRIHDLLRRKIWGLPHPASSLIFDLDSTVLPLFGWKIEGAKVGYNPTKPGRPCYHPLICFEGHTRDTWHGLLRPGDTHPASGAQALWSACRKKIPKYLYRIRIRADSGFFDHKFIEPLDEEKIGYVVVAKMTKPIQEKVQSLRYHTFRKNGWQVARFTYQPHNWKRPHRFIVVRRPKPKEENNQLTLWEFKDYFYHTFVTNLPLSPKSVWHFYKPRARCELDIRELKESFPLGNIPTNSFLANRVHFHLILLAYDLVNWFKRLCLPRQWSSATLHTLRRELLNLPARLVHSGSRNQIKMPPGYIHQKLFFQAVNKINHFKTP</sequence>
<dbReference type="Pfam" id="PF13701">
    <property type="entry name" value="DDE_Tnp_1_4"/>
    <property type="match status" value="1"/>
</dbReference>
<protein>
    <recommendedName>
        <fullName evidence="1">Transposase DDE domain-containing protein</fullName>
    </recommendedName>
</protein>
<dbReference type="NCBIfam" id="NF033539">
    <property type="entry name" value="transpos_IS1380"/>
    <property type="match status" value="1"/>
</dbReference>
<reference evidence="3" key="1">
    <citation type="submission" date="2017-09" db="EMBL/GenBank/DDBJ databases">
        <title>Depth-based differentiation of microbial function through sediment-hosted aquifers and enrichment of novel symbionts in the deep terrestrial subsurface.</title>
        <authorList>
            <person name="Probst A.J."/>
            <person name="Ladd B."/>
            <person name="Jarett J.K."/>
            <person name="Geller-Mcgrath D.E."/>
            <person name="Sieber C.M.K."/>
            <person name="Emerson J.B."/>
            <person name="Anantharaman K."/>
            <person name="Thomas B.C."/>
            <person name="Malmstrom R."/>
            <person name="Stieglmeier M."/>
            <person name="Klingl A."/>
            <person name="Woyke T."/>
            <person name="Ryan C.M."/>
            <person name="Banfield J.F."/>
        </authorList>
    </citation>
    <scope>NUCLEOTIDE SEQUENCE [LARGE SCALE GENOMIC DNA]</scope>
</reference>
<name>A0A2M7M2Z2_9BACT</name>
<feature type="domain" description="Transposase DDE" evidence="1">
    <location>
        <begin position="15"/>
        <end position="434"/>
    </location>
</feature>
<dbReference type="EMBL" id="PFJK01000210">
    <property type="protein sequence ID" value="PIX77080.1"/>
    <property type="molecule type" value="Genomic_DNA"/>
</dbReference>
<gene>
    <name evidence="2" type="ORF">COZ37_04575</name>
</gene>
<accession>A0A2M7M2Z2</accession>